<dbReference type="EMBL" id="ML121616">
    <property type="protein sequence ID" value="RPB18650.1"/>
    <property type="molecule type" value="Genomic_DNA"/>
</dbReference>
<dbReference type="AlphaFoldDB" id="A0A3N4L6X5"/>
<evidence type="ECO:0000313" key="3">
    <source>
        <dbReference type="Proteomes" id="UP000267821"/>
    </source>
</evidence>
<proteinExistence type="predicted"/>
<dbReference type="InParanoid" id="A0A3N4L6X5"/>
<reference evidence="2 3" key="1">
    <citation type="journal article" date="2018" name="Nat. Ecol. Evol.">
        <title>Pezizomycetes genomes reveal the molecular basis of ectomycorrhizal truffle lifestyle.</title>
        <authorList>
            <person name="Murat C."/>
            <person name="Payen T."/>
            <person name="Noel B."/>
            <person name="Kuo A."/>
            <person name="Morin E."/>
            <person name="Chen J."/>
            <person name="Kohler A."/>
            <person name="Krizsan K."/>
            <person name="Balestrini R."/>
            <person name="Da Silva C."/>
            <person name="Montanini B."/>
            <person name="Hainaut M."/>
            <person name="Levati E."/>
            <person name="Barry K.W."/>
            <person name="Belfiori B."/>
            <person name="Cichocki N."/>
            <person name="Clum A."/>
            <person name="Dockter R.B."/>
            <person name="Fauchery L."/>
            <person name="Guy J."/>
            <person name="Iotti M."/>
            <person name="Le Tacon F."/>
            <person name="Lindquist E.A."/>
            <person name="Lipzen A."/>
            <person name="Malagnac F."/>
            <person name="Mello A."/>
            <person name="Molinier V."/>
            <person name="Miyauchi S."/>
            <person name="Poulain J."/>
            <person name="Riccioni C."/>
            <person name="Rubini A."/>
            <person name="Sitrit Y."/>
            <person name="Splivallo R."/>
            <person name="Traeger S."/>
            <person name="Wang M."/>
            <person name="Zifcakova L."/>
            <person name="Wipf D."/>
            <person name="Zambonelli A."/>
            <person name="Paolocci F."/>
            <person name="Nowrousian M."/>
            <person name="Ottonello S."/>
            <person name="Baldrian P."/>
            <person name="Spatafora J.W."/>
            <person name="Henrissat B."/>
            <person name="Nagy L.G."/>
            <person name="Aury J.M."/>
            <person name="Wincker P."/>
            <person name="Grigoriev I.V."/>
            <person name="Bonfante P."/>
            <person name="Martin F.M."/>
        </authorList>
    </citation>
    <scope>NUCLEOTIDE SEQUENCE [LARGE SCALE GENOMIC DNA]</scope>
    <source>
        <strain evidence="2 3">ATCC MYA-4762</strain>
    </source>
</reference>
<keyword evidence="3" id="KW-1185">Reference proteome</keyword>
<evidence type="ECO:0000256" key="1">
    <source>
        <dbReference type="SAM" id="MobiDB-lite"/>
    </source>
</evidence>
<sequence length="108" mass="12136">MLAKGKRMDNPGKEDRINPLPKTRLPVADHPQPPSPVIPTSTDPEQGPHTSTEYLNKYKKDPSSLRHRDIEAVCRISSQLLELIPFPVSSPDLRQEWRLTISPTSQGC</sequence>
<name>A0A3N4L6X5_9PEZI</name>
<feature type="compositionally biased region" description="Polar residues" evidence="1">
    <location>
        <begin position="38"/>
        <end position="54"/>
    </location>
</feature>
<feature type="region of interest" description="Disordered" evidence="1">
    <location>
        <begin position="1"/>
        <end position="62"/>
    </location>
</feature>
<evidence type="ECO:0000313" key="2">
    <source>
        <dbReference type="EMBL" id="RPB18650.1"/>
    </source>
</evidence>
<dbReference type="Proteomes" id="UP000267821">
    <property type="component" value="Unassembled WGS sequence"/>
</dbReference>
<organism evidence="2 3">
    <name type="scientific">Terfezia boudieri ATCC MYA-4762</name>
    <dbReference type="NCBI Taxonomy" id="1051890"/>
    <lineage>
        <taxon>Eukaryota</taxon>
        <taxon>Fungi</taxon>
        <taxon>Dikarya</taxon>
        <taxon>Ascomycota</taxon>
        <taxon>Pezizomycotina</taxon>
        <taxon>Pezizomycetes</taxon>
        <taxon>Pezizales</taxon>
        <taxon>Pezizaceae</taxon>
        <taxon>Terfezia</taxon>
    </lineage>
</organism>
<gene>
    <name evidence="2" type="ORF">L211DRAFT_718308</name>
</gene>
<protein>
    <submittedName>
        <fullName evidence="2">Uncharacterized protein</fullName>
    </submittedName>
</protein>
<accession>A0A3N4L6X5</accession>
<feature type="compositionally biased region" description="Basic and acidic residues" evidence="1">
    <location>
        <begin position="1"/>
        <end position="17"/>
    </location>
</feature>
<dbReference type="OrthoDB" id="5499605at2759"/>